<reference evidence="1 2" key="1">
    <citation type="submission" date="2019-01" db="EMBL/GenBank/DDBJ databases">
        <title>Complete genome sequence of Pantoea phage vB_PagM_LIET2.</title>
        <authorList>
            <person name="Truncaite L."/>
            <person name="Simoliuniene M."/>
            <person name="Kazlauskas D."/>
            <person name="Meskys R."/>
            <person name="Simoliunas E."/>
        </authorList>
    </citation>
    <scope>NUCLEOTIDE SEQUENCE [LARGE SCALE GENOMIC DNA]</scope>
</reference>
<organism evidence="1 2">
    <name type="scientific">Pantoea phage vB_PagM_LIET2</name>
    <dbReference type="NCBI Taxonomy" id="2508071"/>
    <lineage>
        <taxon>Viruses</taxon>
        <taxon>Duplodnaviria</taxon>
        <taxon>Heunggongvirae</taxon>
        <taxon>Uroviricota</taxon>
        <taxon>Caudoviricetes</taxon>
        <taxon>Lietduovirus</taxon>
        <taxon>Lietduovirus LIET2</taxon>
    </lineage>
</organism>
<proteinExistence type="predicted"/>
<accession>A0A411AW54</accession>
<protein>
    <submittedName>
        <fullName evidence="1">Uncharacterized protein</fullName>
    </submittedName>
</protein>
<dbReference type="Proteomes" id="UP000289486">
    <property type="component" value="Segment"/>
</dbReference>
<name>A0A411AW54_9CAUD</name>
<evidence type="ECO:0000313" key="2">
    <source>
        <dbReference type="Proteomes" id="UP000289486"/>
    </source>
</evidence>
<gene>
    <name evidence="1" type="ORF">LIET2_gp048</name>
</gene>
<evidence type="ECO:0000313" key="1">
    <source>
        <dbReference type="EMBL" id="QAX92300.1"/>
    </source>
</evidence>
<sequence length="242" mass="25113">MSKLNNLTFGLFGEGALGWYGKRGPGSVAPPPPPAPVFTTQPGTNATTGTAGGVTSTAVLYQQGGPLRIEGAVATNATAYEWQQFVNGSWASSANTSPVLNLTNATAAMAGHWRLMATGPGGTVTSNEVIVENAFIYLQHLTNDQQPDRPIINVNDRTQWTMAATANKVVPVIALIRKLSAPTVNYMGIDAGLTATSSDETKATVATSGRNVTITPKAVAGNADLYVNFAALSAHIAITITV</sequence>
<keyword evidence="2" id="KW-1185">Reference proteome</keyword>
<dbReference type="EMBL" id="MK388689">
    <property type="protein sequence ID" value="QAX92300.1"/>
    <property type="molecule type" value="Genomic_DNA"/>
</dbReference>